<accession>A0A952KHR0</accession>
<dbReference type="EMBL" id="JAEKLZ010000193">
    <property type="protein sequence ID" value="MBW8725991.1"/>
    <property type="molecule type" value="Genomic_DNA"/>
</dbReference>
<name>A0A952KHR0_9PROT</name>
<evidence type="ECO:0000256" key="2">
    <source>
        <dbReference type="SAM" id="Phobius"/>
    </source>
</evidence>
<evidence type="ECO:0000313" key="3">
    <source>
        <dbReference type="EMBL" id="MBW8725991.1"/>
    </source>
</evidence>
<feature type="compositionally biased region" description="Low complexity" evidence="1">
    <location>
        <begin position="13"/>
        <end position="24"/>
    </location>
</feature>
<organism evidence="3 4">
    <name type="scientific">Inquilinus limosus</name>
    <dbReference type="NCBI Taxonomy" id="171674"/>
    <lineage>
        <taxon>Bacteria</taxon>
        <taxon>Pseudomonadati</taxon>
        <taxon>Pseudomonadota</taxon>
        <taxon>Alphaproteobacteria</taxon>
        <taxon>Rhodospirillales</taxon>
        <taxon>Rhodospirillaceae</taxon>
        <taxon>Inquilinus</taxon>
    </lineage>
</organism>
<keyword evidence="2" id="KW-0812">Transmembrane</keyword>
<evidence type="ECO:0000256" key="1">
    <source>
        <dbReference type="SAM" id="MobiDB-lite"/>
    </source>
</evidence>
<evidence type="ECO:0000313" key="4">
    <source>
        <dbReference type="Proteomes" id="UP000700706"/>
    </source>
</evidence>
<protein>
    <submittedName>
        <fullName evidence="3">Uncharacterized protein</fullName>
    </submittedName>
</protein>
<dbReference type="AlphaFoldDB" id="A0A952KHR0"/>
<keyword evidence="2" id="KW-1133">Transmembrane helix</keyword>
<sequence length="68" mass="7292">MARRGTQIDRTGPRAPGRPGRPVGISTRPRPVPRAANVNRPPLRARIRTTAAILAVLAGAALLTWLFS</sequence>
<comment type="caution">
    <text evidence="3">The sequence shown here is derived from an EMBL/GenBank/DDBJ whole genome shotgun (WGS) entry which is preliminary data.</text>
</comment>
<keyword evidence="2" id="KW-0472">Membrane</keyword>
<feature type="transmembrane region" description="Helical" evidence="2">
    <location>
        <begin position="49"/>
        <end position="67"/>
    </location>
</feature>
<dbReference type="Proteomes" id="UP000700706">
    <property type="component" value="Unassembled WGS sequence"/>
</dbReference>
<feature type="region of interest" description="Disordered" evidence="1">
    <location>
        <begin position="1"/>
        <end position="40"/>
    </location>
</feature>
<reference evidence="3" key="1">
    <citation type="submission" date="2020-06" db="EMBL/GenBank/DDBJ databases">
        <title>Stable isotope informed genome-resolved metagenomics uncovers potential trophic interactions in rhizosphere soil.</title>
        <authorList>
            <person name="Starr E.P."/>
            <person name="Shi S."/>
            <person name="Blazewicz S.J."/>
            <person name="Koch B.J."/>
            <person name="Probst A.J."/>
            <person name="Hungate B.A."/>
            <person name="Pett-Ridge J."/>
            <person name="Firestone M.K."/>
            <person name="Banfield J.F."/>
        </authorList>
    </citation>
    <scope>NUCLEOTIDE SEQUENCE</scope>
    <source>
        <strain evidence="3">YM_69_17</strain>
    </source>
</reference>
<proteinExistence type="predicted"/>
<gene>
    <name evidence="3" type="ORF">JF625_12660</name>
</gene>